<feature type="domain" description="GAF" evidence="4">
    <location>
        <begin position="197"/>
        <end position="348"/>
    </location>
</feature>
<dbReference type="GO" id="GO:0046983">
    <property type="term" value="F:protein dimerization activity"/>
    <property type="evidence" value="ECO:0007669"/>
    <property type="project" value="InterPro"/>
</dbReference>
<dbReference type="AlphaFoldDB" id="A0A7Y9E7M3"/>
<dbReference type="GO" id="GO:0016020">
    <property type="term" value="C:membrane"/>
    <property type="evidence" value="ECO:0007669"/>
    <property type="project" value="InterPro"/>
</dbReference>
<dbReference type="InterPro" id="IPR011712">
    <property type="entry name" value="Sig_transdc_His_kin_sub3_dim/P"/>
</dbReference>
<evidence type="ECO:0000256" key="2">
    <source>
        <dbReference type="ARBA" id="ARBA00022777"/>
    </source>
</evidence>
<feature type="domain" description="GAF" evidence="4">
    <location>
        <begin position="30"/>
        <end position="177"/>
    </location>
</feature>
<name>A0A7Y9E7M3_9ACTN</name>
<dbReference type="InterPro" id="IPR029016">
    <property type="entry name" value="GAF-like_dom_sf"/>
</dbReference>
<keyword evidence="6" id="KW-1185">Reference proteome</keyword>
<dbReference type="CDD" id="cd16917">
    <property type="entry name" value="HATPase_UhpB-NarQ-NarX-like"/>
    <property type="match status" value="1"/>
</dbReference>
<keyword evidence="1" id="KW-0808">Transferase</keyword>
<dbReference type="GO" id="GO:0000155">
    <property type="term" value="F:phosphorelay sensor kinase activity"/>
    <property type="evidence" value="ECO:0007669"/>
    <property type="project" value="InterPro"/>
</dbReference>
<dbReference type="Gene3D" id="3.30.450.40">
    <property type="match status" value="2"/>
</dbReference>
<dbReference type="InterPro" id="IPR003018">
    <property type="entry name" value="GAF"/>
</dbReference>
<evidence type="ECO:0000259" key="4">
    <source>
        <dbReference type="SMART" id="SM00065"/>
    </source>
</evidence>
<keyword evidence="3" id="KW-0902">Two-component regulatory system</keyword>
<protein>
    <submittedName>
        <fullName evidence="5">Signal transduction histidine kinase</fullName>
    </submittedName>
</protein>
<dbReference type="Proteomes" id="UP000535511">
    <property type="component" value="Unassembled WGS sequence"/>
</dbReference>
<organism evidence="5 6">
    <name type="scientific">Nocardioides panaciterrulae</name>
    <dbReference type="NCBI Taxonomy" id="661492"/>
    <lineage>
        <taxon>Bacteria</taxon>
        <taxon>Bacillati</taxon>
        <taxon>Actinomycetota</taxon>
        <taxon>Actinomycetes</taxon>
        <taxon>Propionibacteriales</taxon>
        <taxon>Nocardioidaceae</taxon>
        <taxon>Nocardioides</taxon>
    </lineage>
</organism>
<accession>A0A7Y9E7M3</accession>
<proteinExistence type="predicted"/>
<dbReference type="Pfam" id="PF07730">
    <property type="entry name" value="HisKA_3"/>
    <property type="match status" value="1"/>
</dbReference>
<dbReference type="Gene3D" id="1.20.5.1930">
    <property type="match status" value="1"/>
</dbReference>
<comment type="caution">
    <text evidence="5">The sequence shown here is derived from an EMBL/GenBank/DDBJ whole genome shotgun (WGS) entry which is preliminary data.</text>
</comment>
<reference evidence="5 6" key="1">
    <citation type="submission" date="2020-07" db="EMBL/GenBank/DDBJ databases">
        <title>Sequencing the genomes of 1000 actinobacteria strains.</title>
        <authorList>
            <person name="Klenk H.-P."/>
        </authorList>
    </citation>
    <scope>NUCLEOTIDE SEQUENCE [LARGE SCALE GENOMIC DNA]</scope>
    <source>
        <strain evidence="5 6">DSM 21350</strain>
    </source>
</reference>
<evidence type="ECO:0000313" key="5">
    <source>
        <dbReference type="EMBL" id="NYD42376.1"/>
    </source>
</evidence>
<dbReference type="EMBL" id="JACCBG010000001">
    <property type="protein sequence ID" value="NYD42376.1"/>
    <property type="molecule type" value="Genomic_DNA"/>
</dbReference>
<dbReference type="PANTHER" id="PTHR24421">
    <property type="entry name" value="NITRATE/NITRITE SENSOR PROTEIN NARX-RELATED"/>
    <property type="match status" value="1"/>
</dbReference>
<evidence type="ECO:0000313" key="6">
    <source>
        <dbReference type="Proteomes" id="UP000535511"/>
    </source>
</evidence>
<dbReference type="RefSeq" id="WP_179664022.1">
    <property type="nucleotide sequence ID" value="NZ_JACCBG010000001.1"/>
</dbReference>
<dbReference type="InterPro" id="IPR050482">
    <property type="entry name" value="Sensor_HK_TwoCompSys"/>
</dbReference>
<keyword evidence="2 5" id="KW-0418">Kinase</keyword>
<dbReference type="SUPFAM" id="SSF55874">
    <property type="entry name" value="ATPase domain of HSP90 chaperone/DNA topoisomerase II/histidine kinase"/>
    <property type="match status" value="1"/>
</dbReference>
<sequence length="545" mass="58196">MEGERGDAVVPEGDLSVLLRVQARISSVLDLPTVLRRVVEAGLELTGARYGALGVVAADGRDLEQFVHVGMDAATVEAIGHLPEGKGLLGALIDDPRPIRLANLSEDPRSSGFPAGHPELRGFLGAPVRIRDKVFGNLYLATSEPGAFTERHEQLVVWLANVAGTAIENARFYDTGQRRERWLQASSDTTLRMLTGTPVEMFESIARSVLELSEADVVTVIQPAADGESLVVEVAVGAGAEELMASSYPSAGTLTKHVLETGTPVVVDSTRDRLPQPLSVYLSAVVPVGPVMVLPLVGTVTAKPRGVLMVGRLRGRRRFDDDEVDMASGFANHASIALELLEARRDQQRVLLLEDRARIARDLHDHVIQQLFAAGMGLQGVAAGLAGQEAAQVERIVGQVDEAIRQIRSSIFQLTPQRFSGQLRKAVLEAAAEVTPALGFSPDVGFSGPVDLLSDPDLTADVVAVVREGLTNIARHANASGAQVLVSGTTEQMTVTVTDDGVGLGEVGRRSGLDNIRRRAKRRSGTLSFEDRAPGTRVTWTARVG</sequence>
<dbReference type="PANTHER" id="PTHR24421:SF56">
    <property type="entry name" value="OXYGEN SENSOR HISTIDINE KINASE RESPONSE REGULATOR DOST"/>
    <property type="match status" value="1"/>
</dbReference>
<dbReference type="SUPFAM" id="SSF55781">
    <property type="entry name" value="GAF domain-like"/>
    <property type="match status" value="2"/>
</dbReference>
<dbReference type="Gene3D" id="3.30.565.10">
    <property type="entry name" value="Histidine kinase-like ATPase, C-terminal domain"/>
    <property type="match status" value="1"/>
</dbReference>
<evidence type="ECO:0000256" key="3">
    <source>
        <dbReference type="ARBA" id="ARBA00023012"/>
    </source>
</evidence>
<evidence type="ECO:0000256" key="1">
    <source>
        <dbReference type="ARBA" id="ARBA00022679"/>
    </source>
</evidence>
<dbReference type="InterPro" id="IPR036890">
    <property type="entry name" value="HATPase_C_sf"/>
</dbReference>
<dbReference type="SMART" id="SM00065">
    <property type="entry name" value="GAF"/>
    <property type="match status" value="2"/>
</dbReference>
<dbReference type="Pfam" id="PF13185">
    <property type="entry name" value="GAF_2"/>
    <property type="match status" value="2"/>
</dbReference>
<gene>
    <name evidence="5" type="ORF">BJZ21_002459</name>
</gene>